<proteinExistence type="predicted"/>
<accession>A0A6M2DBM6</accession>
<dbReference type="EMBL" id="GHWJ01010769">
    <property type="protein sequence ID" value="NOV43506.1"/>
    <property type="molecule type" value="Transcribed_RNA"/>
</dbReference>
<protein>
    <submittedName>
        <fullName evidence="2">Putative secreted protein ovary overexpressed</fullName>
    </submittedName>
</protein>
<name>A0A6M2DBM6_RHIMP</name>
<reference evidence="2" key="1">
    <citation type="submission" date="2019-09" db="EMBL/GenBank/DDBJ databases">
        <title>Organ-specific transcriptomic study of the physiology of the cattle tick, Rhipicephalus microplus.</title>
        <authorList>
            <person name="Tirloni L."/>
            <person name="Braz G."/>
            <person name="Gandara A.C.P."/>
            <person name="Sabadin G.A."/>
            <person name="da Silva R.M."/>
            <person name="Guizzo M.G."/>
            <person name="Machado J.A."/>
            <person name="Costa E.P."/>
            <person name="Gomes H.F."/>
            <person name="Moraes J."/>
            <person name="Mota M.B.S."/>
            <person name="Mesquita R.D."/>
            <person name="Alvarenga P.H."/>
            <person name="Alves F."/>
            <person name="Seixas A."/>
            <person name="da Fonseca R.N."/>
            <person name="Fogaca A."/>
            <person name="Logullo C."/>
            <person name="Tanaka A."/>
            <person name="Daffre S."/>
            <person name="Termignoni C."/>
            <person name="Vaz I.S.Jr."/>
            <person name="Oliveira P.L."/>
            <person name="Ribeiro J.M."/>
        </authorList>
    </citation>
    <scope>NUCLEOTIDE SEQUENCE</scope>
    <source>
        <strain evidence="2">Porto Alegre</strain>
    </source>
</reference>
<evidence type="ECO:0000313" key="2">
    <source>
        <dbReference type="EMBL" id="NOV43506.1"/>
    </source>
</evidence>
<feature type="signal peptide" evidence="1">
    <location>
        <begin position="1"/>
        <end position="17"/>
    </location>
</feature>
<dbReference type="AlphaFoldDB" id="A0A6M2DBM6"/>
<feature type="chain" id="PRO_5026661387" evidence="1">
    <location>
        <begin position="18"/>
        <end position="72"/>
    </location>
</feature>
<evidence type="ECO:0000256" key="1">
    <source>
        <dbReference type="SAM" id="SignalP"/>
    </source>
</evidence>
<organism evidence="2">
    <name type="scientific">Rhipicephalus microplus</name>
    <name type="common">Cattle tick</name>
    <name type="synonym">Boophilus microplus</name>
    <dbReference type="NCBI Taxonomy" id="6941"/>
    <lineage>
        <taxon>Eukaryota</taxon>
        <taxon>Metazoa</taxon>
        <taxon>Ecdysozoa</taxon>
        <taxon>Arthropoda</taxon>
        <taxon>Chelicerata</taxon>
        <taxon>Arachnida</taxon>
        <taxon>Acari</taxon>
        <taxon>Parasitiformes</taxon>
        <taxon>Ixodida</taxon>
        <taxon>Ixodoidea</taxon>
        <taxon>Ixodidae</taxon>
        <taxon>Rhipicephalinae</taxon>
        <taxon>Rhipicephalus</taxon>
        <taxon>Boophilus</taxon>
    </lineage>
</organism>
<keyword evidence="1" id="KW-0732">Signal</keyword>
<sequence length="72" mass="8251">MIKALSLLSLVRKAALGCKLSTLNPMLQNFCTLPQCILIMIENQRHYLVFIAIKKENCNFVCANCRYHCLFS</sequence>